<evidence type="ECO:0000313" key="4">
    <source>
        <dbReference type="Proteomes" id="UP000054937"/>
    </source>
</evidence>
<dbReference type="InParanoid" id="A0A0V0Q9Q1"/>
<feature type="coiled-coil region" evidence="1">
    <location>
        <begin position="147"/>
        <end position="174"/>
    </location>
</feature>
<keyword evidence="4" id="KW-1185">Reference proteome</keyword>
<feature type="coiled-coil region" evidence="1">
    <location>
        <begin position="327"/>
        <end position="361"/>
    </location>
</feature>
<feature type="region of interest" description="Disordered" evidence="2">
    <location>
        <begin position="82"/>
        <end position="110"/>
    </location>
</feature>
<feature type="coiled-coil region" evidence="1">
    <location>
        <begin position="586"/>
        <end position="625"/>
    </location>
</feature>
<keyword evidence="1" id="KW-0175">Coiled coil</keyword>
<feature type="coiled-coil region" evidence="1">
    <location>
        <begin position="651"/>
        <end position="680"/>
    </location>
</feature>
<organism evidence="3 4">
    <name type="scientific">Pseudocohnilembus persalinus</name>
    <name type="common">Ciliate</name>
    <dbReference type="NCBI Taxonomy" id="266149"/>
    <lineage>
        <taxon>Eukaryota</taxon>
        <taxon>Sar</taxon>
        <taxon>Alveolata</taxon>
        <taxon>Ciliophora</taxon>
        <taxon>Intramacronucleata</taxon>
        <taxon>Oligohymenophorea</taxon>
        <taxon>Scuticociliatia</taxon>
        <taxon>Philasterida</taxon>
        <taxon>Pseudocohnilembidae</taxon>
        <taxon>Pseudocohnilembus</taxon>
    </lineage>
</organism>
<dbReference type="Proteomes" id="UP000054937">
    <property type="component" value="Unassembled WGS sequence"/>
</dbReference>
<dbReference type="OMA" id="FEYRHEN"/>
<dbReference type="EMBL" id="LDAU01000229">
    <property type="protein sequence ID" value="KRW98788.1"/>
    <property type="molecule type" value="Genomic_DNA"/>
</dbReference>
<sequence length="713" mass="85832">MLIFEFNGVLVSDHFVKIQIENLFTNKFLEYERIRIFYVQRQAKQAMQKPTDFFGFKLNQTSPDKLDFKGQIFARKLQEKFNKNQHQQQNQNQGVKNQQNEGKSGRQFSSLQSNKKNNLVDFELADEEDNKELYDKQMVLINFNNFLDKNKKEQEIHEKKIEEQEEKIKIFRKSQQIEDANFLFALFKEEDGLSQYGAFGFKREQVIKEDGQMELIGNYCYEKYGQKAGNFTELEELSLVLEKYQYGMEGLQGSKKMWENLKNVEFPYVQGLREKEKSQKLSVVKNIYDSKKFQILALIREYEKKKKKALKFEMKGRVQYFNPQNDYKNSTDEYDILVKQIEEAKNDLQIFKESNQEIFSELKKSNLGQIDAQKQNLSDEQKAQKSVQLDTSFEEVVDKFEKVIQNTKKKQNKYKIIIENELLQQTGKKLIQQNQTFNLNTNYNNQNQTQSIQQINRKQISYQQSQDFKQSQQQQSQQKQQLQKKNQEFEYRHENIKFEVYDGQGQLQNTQEQLQKQQEQQKLMNFNRNFKDTKLYKDNRRQYKNEHKGVIQSLVGVKQLTQKPQLEVVKHRNYDQYITEKVKDEFKQKKLQKIEHEKKLKEIEEKEQFQKLQDLQKKQDKLAQQQQFSFQNQNESEQEQNRLNQQLAIDLELYKQRQLAEQVKLEQLKEEEKLRQLREKGEKYRQFAEQTINKFEEVGQIQGEFVRRLQKIK</sequence>
<feature type="compositionally biased region" description="Low complexity" evidence="2">
    <location>
        <begin position="466"/>
        <end position="484"/>
    </location>
</feature>
<name>A0A0V0Q9Q1_PSEPJ</name>
<evidence type="ECO:0000313" key="3">
    <source>
        <dbReference type="EMBL" id="KRW98788.1"/>
    </source>
</evidence>
<feature type="compositionally biased region" description="Low complexity" evidence="2">
    <location>
        <begin position="84"/>
        <end position="100"/>
    </location>
</feature>
<reference evidence="3 4" key="1">
    <citation type="journal article" date="2015" name="Sci. Rep.">
        <title>Genome of the facultative scuticociliatosis pathogen Pseudocohnilembus persalinus provides insight into its virulence through horizontal gene transfer.</title>
        <authorList>
            <person name="Xiong J."/>
            <person name="Wang G."/>
            <person name="Cheng J."/>
            <person name="Tian M."/>
            <person name="Pan X."/>
            <person name="Warren A."/>
            <person name="Jiang C."/>
            <person name="Yuan D."/>
            <person name="Miao W."/>
        </authorList>
    </citation>
    <scope>NUCLEOTIDE SEQUENCE [LARGE SCALE GENOMIC DNA]</scope>
    <source>
        <strain evidence="3">36N120E</strain>
    </source>
</reference>
<protein>
    <submittedName>
        <fullName evidence="3">Uncharacterized protein</fullName>
    </submittedName>
</protein>
<proteinExistence type="predicted"/>
<accession>A0A0V0Q9Q1</accession>
<gene>
    <name evidence="3" type="ORF">PPERSA_10559</name>
</gene>
<feature type="region of interest" description="Disordered" evidence="2">
    <location>
        <begin position="466"/>
        <end position="486"/>
    </location>
</feature>
<evidence type="ECO:0000256" key="1">
    <source>
        <dbReference type="SAM" id="Coils"/>
    </source>
</evidence>
<evidence type="ECO:0000256" key="2">
    <source>
        <dbReference type="SAM" id="MobiDB-lite"/>
    </source>
</evidence>
<dbReference type="AlphaFoldDB" id="A0A0V0Q9Q1"/>
<comment type="caution">
    <text evidence="3">The sequence shown here is derived from an EMBL/GenBank/DDBJ whole genome shotgun (WGS) entry which is preliminary data.</text>
</comment>